<reference evidence="2 3" key="1">
    <citation type="journal article" date="2020" name="Syst. Appl. Microbiol.">
        <title>Alienimonas chondri sp. nov., a novel planctomycete isolated from the biofilm of the red alga Chondrus crispus.</title>
        <authorList>
            <person name="Vitorino I."/>
            <person name="Albuquerque L."/>
            <person name="Wiegand S."/>
            <person name="Kallscheuer N."/>
            <person name="da Costa M.S."/>
            <person name="Lobo-da-Cunha A."/>
            <person name="Jogler C."/>
            <person name="Lage O.M."/>
        </authorList>
    </citation>
    <scope>NUCLEOTIDE SEQUENCE [LARGE SCALE GENOMIC DNA]</scope>
    <source>
        <strain evidence="2 3">LzC2</strain>
    </source>
</reference>
<feature type="region of interest" description="Disordered" evidence="1">
    <location>
        <begin position="134"/>
        <end position="178"/>
    </location>
</feature>
<proteinExistence type="predicted"/>
<evidence type="ECO:0000313" key="2">
    <source>
        <dbReference type="EMBL" id="NNJ24416.1"/>
    </source>
</evidence>
<sequence>MAGLCVASLGGCVCHGAYTTCRKTVERHPLRGNQAVMTVSGQIPPPAREVHHARLNHGAPRRHQPPGPAFPWLPGAVGWAVARTCDAGHTIGCALDGAKSLLEKADAARGDAIPPGGVGTGDPEPCSAPVGGGADFDLGRLEGIPEGGGDHGLPGHPIAGEHEDPSAGADDVARGDAQ</sequence>
<feature type="compositionally biased region" description="Basic and acidic residues" evidence="1">
    <location>
        <begin position="159"/>
        <end position="178"/>
    </location>
</feature>
<organism evidence="2 3">
    <name type="scientific">Alienimonas chondri</name>
    <dbReference type="NCBI Taxonomy" id="2681879"/>
    <lineage>
        <taxon>Bacteria</taxon>
        <taxon>Pseudomonadati</taxon>
        <taxon>Planctomycetota</taxon>
        <taxon>Planctomycetia</taxon>
        <taxon>Planctomycetales</taxon>
        <taxon>Planctomycetaceae</taxon>
        <taxon>Alienimonas</taxon>
    </lineage>
</organism>
<evidence type="ECO:0000256" key="1">
    <source>
        <dbReference type="SAM" id="MobiDB-lite"/>
    </source>
</evidence>
<protein>
    <submittedName>
        <fullName evidence="2">Uncharacterized protein</fullName>
    </submittedName>
</protein>
<name>A0ABX1V8Y4_9PLAN</name>
<dbReference type="Proteomes" id="UP000609651">
    <property type="component" value="Unassembled WGS sequence"/>
</dbReference>
<gene>
    <name evidence="2" type="ORF">LzC2_04730</name>
</gene>
<accession>A0ABX1V8Y4</accession>
<comment type="caution">
    <text evidence="2">The sequence shown here is derived from an EMBL/GenBank/DDBJ whole genome shotgun (WGS) entry which is preliminary data.</text>
</comment>
<keyword evidence="3" id="KW-1185">Reference proteome</keyword>
<dbReference type="EMBL" id="WTPX01000008">
    <property type="protein sequence ID" value="NNJ24416.1"/>
    <property type="molecule type" value="Genomic_DNA"/>
</dbReference>
<evidence type="ECO:0000313" key="3">
    <source>
        <dbReference type="Proteomes" id="UP000609651"/>
    </source>
</evidence>